<organism evidence="2 3">
    <name type="scientific">Burkholderia lata (strain ATCC 17760 / DSM 23089 / LMG 22485 / NCIMB 9086 / R18194 / 383)</name>
    <dbReference type="NCBI Taxonomy" id="482957"/>
    <lineage>
        <taxon>Bacteria</taxon>
        <taxon>Pseudomonadati</taxon>
        <taxon>Pseudomonadota</taxon>
        <taxon>Betaproteobacteria</taxon>
        <taxon>Burkholderiales</taxon>
        <taxon>Burkholderiaceae</taxon>
        <taxon>Burkholderia</taxon>
        <taxon>Burkholderia cepacia complex</taxon>
    </lineage>
</organism>
<keyword evidence="1" id="KW-1133">Transmembrane helix</keyword>
<protein>
    <submittedName>
        <fullName evidence="2">Uncharacterized protein</fullName>
    </submittedName>
</protein>
<reference evidence="2 3" key="1">
    <citation type="submission" date="2019-09" db="EMBL/GenBank/DDBJ databases">
        <authorList>
            <person name="Depoorter E."/>
        </authorList>
    </citation>
    <scope>NUCLEOTIDE SEQUENCE [LARGE SCALE GENOMIC DNA]</scope>
    <source>
        <strain evidence="2">R-15945</strain>
    </source>
</reference>
<dbReference type="RefSeq" id="WP_174973007.1">
    <property type="nucleotide sequence ID" value="NZ_CABVPU010000035.1"/>
</dbReference>
<dbReference type="AlphaFoldDB" id="A0A6P2R8R9"/>
<evidence type="ECO:0000256" key="1">
    <source>
        <dbReference type="SAM" id="Phobius"/>
    </source>
</evidence>
<accession>A0A6P2R8R9</accession>
<proteinExistence type="predicted"/>
<keyword evidence="1" id="KW-0812">Transmembrane</keyword>
<evidence type="ECO:0000313" key="3">
    <source>
        <dbReference type="Proteomes" id="UP000494174"/>
    </source>
</evidence>
<gene>
    <name evidence="2" type="ORF">BLA15945_06542</name>
</gene>
<feature type="transmembrane region" description="Helical" evidence="1">
    <location>
        <begin position="21"/>
        <end position="43"/>
    </location>
</feature>
<dbReference type="Proteomes" id="UP000494174">
    <property type="component" value="Unassembled WGS sequence"/>
</dbReference>
<evidence type="ECO:0000313" key="2">
    <source>
        <dbReference type="EMBL" id="VWC32695.1"/>
    </source>
</evidence>
<dbReference type="EMBL" id="CABVPU010000035">
    <property type="protein sequence ID" value="VWC32695.1"/>
    <property type="molecule type" value="Genomic_DNA"/>
</dbReference>
<feature type="transmembrane region" description="Helical" evidence="1">
    <location>
        <begin position="427"/>
        <end position="453"/>
    </location>
</feature>
<feature type="transmembrane region" description="Helical" evidence="1">
    <location>
        <begin position="55"/>
        <end position="77"/>
    </location>
</feature>
<keyword evidence="1" id="KW-0472">Membrane</keyword>
<name>A0A6P2R8R9_BURL3</name>
<sequence length="469" mass="52125">MSRTWTIPDVDEYPHRKPPSIWWCVLAVVVIQTAGILIAALTWEQGKPVMSEEFFARALLLPLLVSGVMCGVIYVGYEEWIERADWWNFLCRNERAMWRQWAQAHVVIVDSIALTPEPELAERLMGLEGSAPMNPDKILALPETACSAGESRLAQVLERLAAPFTTSLARHASRLGVEVILQSADGDDLKELQAVWRRLNLPDLVQFRWVPYGATQTNIDTWFDHGGTTDFRLLLACQLHAEGEEPAWSEAAVGMLLASPRVAREIGGKFRPQARLFRSIAMPSDSVVDALETLLAAEQTPRARIRNVWLSDLPRQSRHATLGAIEALELGFAAHDVDRAMGKPGPVNGLLLQALAARMVAHGQGAQLVASPSARQVRLNLVGVQRAPVPRVEAGYRRLLNLSFSVSGSCCLTMIMVALNTLGASKWWSWACLAGFVLLFLIQVGCSFLRHWLLEDDFFRQLRRIGART</sequence>
<feature type="transmembrane region" description="Helical" evidence="1">
    <location>
        <begin position="399"/>
        <end position="421"/>
    </location>
</feature>